<evidence type="ECO:0000256" key="18">
    <source>
        <dbReference type="SAM" id="SignalP"/>
    </source>
</evidence>
<dbReference type="GO" id="GO:0003697">
    <property type="term" value="F:single-stranded DNA binding"/>
    <property type="evidence" value="ECO:0007669"/>
    <property type="project" value="TreeGrafter"/>
</dbReference>
<comment type="catalytic activity">
    <reaction evidence="13">
        <text>ATP + H2O = ADP + phosphate + H(+)</text>
        <dbReference type="Rhea" id="RHEA:13065"/>
        <dbReference type="ChEBI" id="CHEBI:15377"/>
        <dbReference type="ChEBI" id="CHEBI:15378"/>
        <dbReference type="ChEBI" id="CHEBI:30616"/>
        <dbReference type="ChEBI" id="CHEBI:43474"/>
        <dbReference type="ChEBI" id="CHEBI:456216"/>
        <dbReference type="EC" id="3.6.4.12"/>
    </reaction>
    <physiologicalReaction direction="left-to-right" evidence="13">
        <dbReference type="Rhea" id="RHEA:13066"/>
    </physiologicalReaction>
</comment>
<proteinExistence type="inferred from homology"/>
<reference evidence="21 22" key="1">
    <citation type="journal article" date="2014" name="Nat. Genet.">
        <title>Genome and transcriptome of the porcine whipworm Trichuris suis.</title>
        <authorList>
            <person name="Jex A.R."/>
            <person name="Nejsum P."/>
            <person name="Schwarz E.M."/>
            <person name="Hu L."/>
            <person name="Young N.D."/>
            <person name="Hall R.S."/>
            <person name="Korhonen P.K."/>
            <person name="Liao S."/>
            <person name="Thamsborg S."/>
            <person name="Xia J."/>
            <person name="Xu P."/>
            <person name="Wang S."/>
            <person name="Scheerlinck J.P."/>
            <person name="Hofmann A."/>
            <person name="Sternberg P.W."/>
            <person name="Wang J."/>
            <person name="Gasser R.B."/>
        </authorList>
    </citation>
    <scope>NUCLEOTIDE SEQUENCE [LARGE SCALE GENOMIC DNA]</scope>
    <source>
        <strain evidence="21">DCEP-RM93M</strain>
    </source>
</reference>
<feature type="domain" description="Sushi" evidence="20">
    <location>
        <begin position="350"/>
        <end position="411"/>
    </location>
</feature>
<dbReference type="GO" id="GO:0042555">
    <property type="term" value="C:MCM complex"/>
    <property type="evidence" value="ECO:0007669"/>
    <property type="project" value="InterPro"/>
</dbReference>
<keyword evidence="18" id="KW-0732">Signal</keyword>
<evidence type="ECO:0000256" key="17">
    <source>
        <dbReference type="SAM" id="Phobius"/>
    </source>
</evidence>
<comment type="similarity">
    <text evidence="2 15">Belongs to the MCM family.</text>
</comment>
<evidence type="ECO:0000256" key="16">
    <source>
        <dbReference type="SAM" id="MobiDB-lite"/>
    </source>
</evidence>
<dbReference type="PANTHER" id="PTHR11630">
    <property type="entry name" value="DNA REPLICATION LICENSING FACTOR MCM FAMILY MEMBER"/>
    <property type="match status" value="1"/>
</dbReference>
<feature type="domain" description="MCM C-terminal AAA(+) ATPase" evidence="19">
    <location>
        <begin position="1006"/>
        <end position="1229"/>
    </location>
</feature>
<evidence type="ECO:0000313" key="22">
    <source>
        <dbReference type="Proteomes" id="UP000030764"/>
    </source>
</evidence>
<dbReference type="FunFam" id="3.40.50.300:FF:000826">
    <property type="entry name" value="Replicative DNA helicase Mcm"/>
    <property type="match status" value="1"/>
</dbReference>
<comment type="subcellular location">
    <subcellularLocation>
        <location evidence="1">Nucleus</location>
    </subcellularLocation>
</comment>
<dbReference type="SMART" id="SM00350">
    <property type="entry name" value="MCM"/>
    <property type="match status" value="1"/>
</dbReference>
<feature type="chain" id="PRO_5001795225" description="DNA helicase" evidence="18">
    <location>
        <begin position="17"/>
        <end position="1450"/>
    </location>
</feature>
<evidence type="ECO:0000256" key="9">
    <source>
        <dbReference type="ARBA" id="ARBA00023125"/>
    </source>
</evidence>
<dbReference type="InterPro" id="IPR018525">
    <property type="entry name" value="MCM_CS"/>
</dbReference>
<dbReference type="CDD" id="cd00033">
    <property type="entry name" value="CCP"/>
    <property type="match status" value="3"/>
</dbReference>
<sequence length="1450" mass="160403">MARLIFVLAFLRVIQCDLSNETLDDQGSGAHPKELANCDEPRVPNGSVRMALSNGYRNYTCDKNFFDSGNGFIRCTSGSWVPPTDGLCLRTCEDFSPPNAVILVVNSPSSKFPGSGDGVFASGTRLRVICKIEGAQKSLFYSVVCTADGRWQVTREDNGLSIFVDPNLLETLCTREENEHWNRIDNRDKCPPFDFHGSFSVVYLRAQAGPIQPGDRARITCLQYGHVLSPNQQSLRTCQSNGFWTDMSVPICVAEGCDPPPVLDQLKPVYENIDASNGWKSLYTVNGGIAAGVRLFFECKDPLHFYLVGERVYSCLAGGQWSIAEWPECKLKRKSLATKRRCRLLPIHLGSCEKPGLPVNGFYNYNPNVVKFSPGHVLTFGCAEGYHLDGSMHLKCLENGVWTSSIPSCHLVEWSNKRFIAVMSIVSILGMLLLALISLVFLKHMLVRKFTSSNRVQRLSAVRSSDARLSLVNSAAGHGMFGGGGPSPCMYSSDMDRLALIRFADDLQPHLPSYDEAISRMVAQRRSRPCFDSLSTLSGYCTRALRRLPSLSSLRSREQRNSSNSSVSNGAVGSADTVTISDASTAVTLETVGSGYSNTSSNRPQAGSLCSVTSTPFSGSSVTGVSVPTSDNMPNADCQSPPHGVRVDQSTDRLLCLQTCESFSGKLLINVARKMAGFDVAPLSSASRFLPSVVQDDGSESAGMHVARASFKEFLRSFNHGGFTHFYRNQIRSKCSIGEYYIEVHLEDMVNFCEDTAKLLRAKPSQFLPVMESVAKEVAEEITRPTATTEQPLADMQVVLTSSELPRSIRSLKSEQITRLVKLRGIIVSTTQVLTKAKTISLECRNCHQRINDVPMQPGLDGYQLPRRCPSDQSGLLQRCPVDPYIILPDKCRCIDFQMMKLQETPEDVPHGELPRHMSLYCDRYLTDRVAPGNKVFIIGIYCVKKASRPAKAGRNNRNTIGVRTPYIRVLGIQMETWGIGRAAPQICLTPEEEKAMRTLAADPTIYERIAKSIAPSIYGSDDVKKAIACLLFGGSRKKSVQFSIFCFEWVIEIVLRFPDGLIRRGDINVLLLGDPGMAKSQLLKFVESVSPIGVYTSGKGSSAAGLTAAVIRDPSSRSFIMEGGAMVLADGGVVCIDEFDKMREDDRVAIHEAMEQQTISIAKAGITTTLNSRCAVLAAANSVFGRWDMSKGEENIDFMPTILSRFDAIFVMRDVHSQSRDIALAKHVIAVHMNAAVEHESAEGEIPLSTMKKYIAYCREKCGPRLNASAARKLVYSYVRMRNAPVSEQRGELHIAYKKSSIPITVRQLEAIIRMSEALAKMELQPFANERHVDEALRLFQVSTLAAASQGSLSGNIRMLLLISKLHNKQFVPGAEEFNTIDDQQAFARIERQLKKRLPVGTQVSEQIVLQDFVAQGFEEHIVYKVLYTLLRRGDLHHRCQRKMLYRVK</sequence>
<keyword evidence="8 15" id="KW-0067">ATP-binding</keyword>
<dbReference type="InterPro" id="IPR027417">
    <property type="entry name" value="P-loop_NTPase"/>
</dbReference>
<protein>
    <recommendedName>
        <fullName evidence="3">DNA helicase</fullName>
        <ecNumber evidence="3">3.6.4.12</ecNumber>
    </recommendedName>
</protein>
<dbReference type="GO" id="GO:0003688">
    <property type="term" value="F:DNA replication origin binding"/>
    <property type="evidence" value="ECO:0007669"/>
    <property type="project" value="InterPro"/>
</dbReference>
<evidence type="ECO:0000256" key="8">
    <source>
        <dbReference type="ARBA" id="ARBA00022840"/>
    </source>
</evidence>
<dbReference type="PANTHER" id="PTHR11630:SF42">
    <property type="entry name" value="DNA REPLICATION LICENSING FACTOR MCM5"/>
    <property type="match status" value="1"/>
</dbReference>
<evidence type="ECO:0000256" key="15">
    <source>
        <dbReference type="RuleBase" id="RU004070"/>
    </source>
</evidence>
<keyword evidence="14" id="KW-0768">Sushi</keyword>
<dbReference type="InterPro" id="IPR031327">
    <property type="entry name" value="MCM"/>
</dbReference>
<evidence type="ECO:0000256" key="6">
    <source>
        <dbReference type="ARBA" id="ARBA00022801"/>
    </source>
</evidence>
<dbReference type="InterPro" id="IPR012340">
    <property type="entry name" value="NA-bd_OB-fold"/>
</dbReference>
<dbReference type="GO" id="GO:0043138">
    <property type="term" value="F:3'-5' DNA helicase activity"/>
    <property type="evidence" value="ECO:0007669"/>
    <property type="project" value="TreeGrafter"/>
</dbReference>
<dbReference type="Gene3D" id="3.30.1640.10">
    <property type="entry name" value="mini-chromosome maintenance (MCM) complex, chain A, domain 1"/>
    <property type="match status" value="1"/>
</dbReference>
<keyword evidence="5 15" id="KW-0547">Nucleotide-binding</keyword>
<feature type="region of interest" description="Disordered" evidence="16">
    <location>
        <begin position="552"/>
        <end position="573"/>
    </location>
</feature>
<keyword evidence="12" id="KW-0131">Cell cycle</keyword>
<organism evidence="21 22">
    <name type="scientific">Trichuris suis</name>
    <name type="common">pig whipworm</name>
    <dbReference type="NCBI Taxonomy" id="68888"/>
    <lineage>
        <taxon>Eukaryota</taxon>
        <taxon>Metazoa</taxon>
        <taxon>Ecdysozoa</taxon>
        <taxon>Nematoda</taxon>
        <taxon>Enoplea</taxon>
        <taxon>Dorylaimia</taxon>
        <taxon>Trichinellida</taxon>
        <taxon>Trichuridae</taxon>
        <taxon>Trichuris</taxon>
    </lineage>
</organism>
<dbReference type="GO" id="GO:0005634">
    <property type="term" value="C:nucleus"/>
    <property type="evidence" value="ECO:0007669"/>
    <property type="project" value="UniProtKB-SubCell"/>
</dbReference>
<feature type="signal peptide" evidence="18">
    <location>
        <begin position="1"/>
        <end position="16"/>
    </location>
</feature>
<evidence type="ECO:0000256" key="2">
    <source>
        <dbReference type="ARBA" id="ARBA00008010"/>
    </source>
</evidence>
<dbReference type="InterPro" id="IPR001208">
    <property type="entry name" value="MCM_dom"/>
</dbReference>
<name>A0A085MDD6_9BILA</name>
<keyword evidence="17" id="KW-1133">Transmembrane helix</keyword>
<dbReference type="EMBL" id="KL363201">
    <property type="protein sequence ID" value="KFD55232.1"/>
    <property type="molecule type" value="Genomic_DNA"/>
</dbReference>
<dbReference type="InterPro" id="IPR027925">
    <property type="entry name" value="MCM_N"/>
</dbReference>
<evidence type="ECO:0000256" key="10">
    <source>
        <dbReference type="ARBA" id="ARBA00023157"/>
    </source>
</evidence>
<dbReference type="Gene3D" id="2.20.28.10">
    <property type="match status" value="1"/>
</dbReference>
<dbReference type="Gene3D" id="2.10.70.10">
    <property type="entry name" value="Complement Module, domain 1"/>
    <property type="match status" value="1"/>
</dbReference>
<dbReference type="SUPFAM" id="SSF52540">
    <property type="entry name" value="P-loop containing nucleoside triphosphate hydrolases"/>
    <property type="match status" value="1"/>
</dbReference>
<dbReference type="GO" id="GO:0006270">
    <property type="term" value="P:DNA replication initiation"/>
    <property type="evidence" value="ECO:0007669"/>
    <property type="project" value="InterPro"/>
</dbReference>
<feature type="domain" description="Sushi" evidence="20">
    <location>
        <begin position="188"/>
        <end position="254"/>
    </location>
</feature>
<dbReference type="Pfam" id="PF14551">
    <property type="entry name" value="MCM_N"/>
    <property type="match status" value="1"/>
</dbReference>
<dbReference type="Pfam" id="PF17855">
    <property type="entry name" value="MCM_lid"/>
    <property type="match status" value="1"/>
</dbReference>
<evidence type="ECO:0000256" key="3">
    <source>
        <dbReference type="ARBA" id="ARBA00012551"/>
    </source>
</evidence>
<accession>A0A085MDD6</accession>
<dbReference type="PROSITE" id="PS50923">
    <property type="entry name" value="SUSHI"/>
    <property type="match status" value="3"/>
</dbReference>
<evidence type="ECO:0000259" key="19">
    <source>
        <dbReference type="PROSITE" id="PS50051"/>
    </source>
</evidence>
<dbReference type="SUPFAM" id="SSF57535">
    <property type="entry name" value="Complement control module/SCR domain"/>
    <property type="match status" value="4"/>
</dbReference>
<dbReference type="Pfam" id="PF00084">
    <property type="entry name" value="Sushi"/>
    <property type="match status" value="1"/>
</dbReference>
<dbReference type="GO" id="GO:0005524">
    <property type="term" value="F:ATP binding"/>
    <property type="evidence" value="ECO:0007669"/>
    <property type="project" value="UniProtKB-KW"/>
</dbReference>
<keyword evidence="11" id="KW-0539">Nucleus</keyword>
<dbReference type="Pfam" id="PF17207">
    <property type="entry name" value="MCM_OB"/>
    <property type="match status" value="1"/>
</dbReference>
<evidence type="ECO:0000256" key="13">
    <source>
        <dbReference type="ARBA" id="ARBA00048432"/>
    </source>
</evidence>
<dbReference type="CDD" id="cd17756">
    <property type="entry name" value="MCM5"/>
    <property type="match status" value="1"/>
</dbReference>
<keyword evidence="22" id="KW-1185">Reference proteome</keyword>
<dbReference type="SUPFAM" id="SSF50249">
    <property type="entry name" value="Nucleic acid-binding proteins"/>
    <property type="match status" value="1"/>
</dbReference>
<evidence type="ECO:0000256" key="14">
    <source>
        <dbReference type="PROSITE-ProRule" id="PRU00302"/>
    </source>
</evidence>
<dbReference type="InterPro" id="IPR000436">
    <property type="entry name" value="Sushi_SCR_CCP_dom"/>
</dbReference>
<evidence type="ECO:0000256" key="1">
    <source>
        <dbReference type="ARBA" id="ARBA00004123"/>
    </source>
</evidence>
<dbReference type="InterPro" id="IPR054125">
    <property type="entry name" value="MCM5_C"/>
</dbReference>
<evidence type="ECO:0000256" key="11">
    <source>
        <dbReference type="ARBA" id="ARBA00023242"/>
    </source>
</evidence>
<keyword evidence="7" id="KW-0347">Helicase</keyword>
<evidence type="ECO:0000256" key="12">
    <source>
        <dbReference type="ARBA" id="ARBA00023306"/>
    </source>
</evidence>
<dbReference type="Pfam" id="PF21933">
    <property type="entry name" value="MCM5_C"/>
    <property type="match status" value="1"/>
</dbReference>
<dbReference type="GO" id="GO:0016887">
    <property type="term" value="F:ATP hydrolysis activity"/>
    <property type="evidence" value="ECO:0007669"/>
    <property type="project" value="RHEA"/>
</dbReference>
<dbReference type="Pfam" id="PF00493">
    <property type="entry name" value="MCM"/>
    <property type="match status" value="1"/>
</dbReference>
<evidence type="ECO:0000256" key="5">
    <source>
        <dbReference type="ARBA" id="ARBA00022741"/>
    </source>
</evidence>
<gene>
    <name evidence="21" type="ORF">M513_03873</name>
</gene>
<feature type="compositionally biased region" description="Low complexity" evidence="16">
    <location>
        <begin position="621"/>
        <end position="630"/>
    </location>
</feature>
<evidence type="ECO:0000256" key="4">
    <source>
        <dbReference type="ARBA" id="ARBA00022705"/>
    </source>
</evidence>
<dbReference type="InterPro" id="IPR041562">
    <property type="entry name" value="MCM_lid"/>
</dbReference>
<dbReference type="PROSITE" id="PS00847">
    <property type="entry name" value="MCM_1"/>
    <property type="match status" value="1"/>
</dbReference>
<dbReference type="InterPro" id="IPR008048">
    <property type="entry name" value="MCM5"/>
</dbReference>
<keyword evidence="6" id="KW-0378">Hydrolase</keyword>
<dbReference type="Gene3D" id="2.40.50.140">
    <property type="entry name" value="Nucleic acid-binding proteins"/>
    <property type="match status" value="1"/>
</dbReference>
<evidence type="ECO:0000259" key="20">
    <source>
        <dbReference type="PROSITE" id="PS50923"/>
    </source>
</evidence>
<dbReference type="InterPro" id="IPR035976">
    <property type="entry name" value="Sushi/SCR/CCP_sf"/>
</dbReference>
<dbReference type="InterPro" id="IPR033762">
    <property type="entry name" value="MCM_OB"/>
</dbReference>
<keyword evidence="17" id="KW-0472">Membrane</keyword>
<evidence type="ECO:0000256" key="7">
    <source>
        <dbReference type="ARBA" id="ARBA00022806"/>
    </source>
</evidence>
<keyword evidence="10 14" id="KW-1015">Disulfide bond</keyword>
<keyword evidence="17" id="KW-0812">Transmembrane</keyword>
<feature type="transmembrane region" description="Helical" evidence="17">
    <location>
        <begin position="419"/>
        <end position="442"/>
    </location>
</feature>
<dbReference type="EC" id="3.6.4.12" evidence="3"/>
<comment type="caution">
    <text evidence="14">Lacks conserved residue(s) required for the propagation of feature annotation.</text>
</comment>
<dbReference type="PRINTS" id="PR01661">
    <property type="entry name" value="MCMPROTEIN5"/>
</dbReference>
<dbReference type="GO" id="GO:0000727">
    <property type="term" value="P:double-strand break repair via break-induced replication"/>
    <property type="evidence" value="ECO:0007669"/>
    <property type="project" value="TreeGrafter"/>
</dbReference>
<dbReference type="Gene3D" id="3.40.50.300">
    <property type="entry name" value="P-loop containing nucleotide triphosphate hydrolases"/>
    <property type="match status" value="1"/>
</dbReference>
<dbReference type="SMART" id="SM00032">
    <property type="entry name" value="CCP"/>
    <property type="match status" value="4"/>
</dbReference>
<dbReference type="GO" id="GO:0017116">
    <property type="term" value="F:single-stranded DNA helicase activity"/>
    <property type="evidence" value="ECO:0007669"/>
    <property type="project" value="TreeGrafter"/>
</dbReference>
<dbReference type="Proteomes" id="UP000030764">
    <property type="component" value="Unassembled WGS sequence"/>
</dbReference>
<feature type="disulfide bond" evidence="14">
    <location>
        <begin position="382"/>
        <end position="409"/>
    </location>
</feature>
<dbReference type="PRINTS" id="PR01657">
    <property type="entry name" value="MCMFAMILY"/>
</dbReference>
<keyword evidence="4" id="KW-0235">DNA replication</keyword>
<feature type="region of interest" description="Disordered" evidence="16">
    <location>
        <begin position="621"/>
        <end position="645"/>
    </location>
</feature>
<evidence type="ECO:0000313" key="21">
    <source>
        <dbReference type="EMBL" id="KFD55232.1"/>
    </source>
</evidence>
<dbReference type="PROSITE" id="PS50051">
    <property type="entry name" value="MCM_2"/>
    <property type="match status" value="1"/>
</dbReference>
<keyword evidence="9 15" id="KW-0238">DNA-binding</keyword>
<feature type="domain" description="Sushi" evidence="20">
    <location>
        <begin position="255"/>
        <end position="331"/>
    </location>
</feature>